<dbReference type="EMBL" id="JAJEPS010000002">
    <property type="protein sequence ID" value="MCC2125152.1"/>
    <property type="molecule type" value="Genomic_DNA"/>
</dbReference>
<proteinExistence type="inferred from homology"/>
<dbReference type="PANTHER" id="PTHR33744">
    <property type="entry name" value="CARBOHYDRATE DIACID REGULATOR"/>
    <property type="match status" value="1"/>
</dbReference>
<reference evidence="5 6" key="1">
    <citation type="submission" date="2021-10" db="EMBL/GenBank/DDBJ databases">
        <title>Anaerobic single-cell dispensing facilitates the cultivation of human gut bacteria.</title>
        <authorList>
            <person name="Afrizal A."/>
        </authorList>
    </citation>
    <scope>NUCLEOTIDE SEQUENCE [LARGE SCALE GENOMIC DNA]</scope>
    <source>
        <strain evidence="5 6">CLA-AA-H276</strain>
    </source>
</reference>
<dbReference type="PANTHER" id="PTHR33744:SF1">
    <property type="entry name" value="DNA-BINDING TRANSCRIPTIONAL ACTIVATOR ADER"/>
    <property type="match status" value="1"/>
</dbReference>
<evidence type="ECO:0000259" key="3">
    <source>
        <dbReference type="Pfam" id="PF13556"/>
    </source>
</evidence>
<dbReference type="RefSeq" id="WP_308458630.1">
    <property type="nucleotide sequence ID" value="NZ_JAJEPS010000002.1"/>
</dbReference>
<dbReference type="Pfam" id="PF13556">
    <property type="entry name" value="HTH_30"/>
    <property type="match status" value="1"/>
</dbReference>
<protein>
    <submittedName>
        <fullName evidence="5">PucR family transcriptional regulator ligand-binding domain-containing protein</fullName>
    </submittedName>
</protein>
<dbReference type="InterPro" id="IPR051448">
    <property type="entry name" value="CdaR-like_regulators"/>
</dbReference>
<dbReference type="AlphaFoldDB" id="A0AAE3D9W3"/>
<evidence type="ECO:0000259" key="4">
    <source>
        <dbReference type="Pfam" id="PF17853"/>
    </source>
</evidence>
<sequence length="539" mass="62200">MTISDFLNLPNFSDLNLLAGENGLDRELTNVTVVDTPDGTNWLNGGEFVITTAYMLHEEKDLLEFLQVLHEKQAAGVGIKENRYITTIPEAALKMADELNLPLISVPEAYPFVDIINPVLTQIISRQSLLLTQANKIHKEFLGLAINNNSVPEILKTLSSIIRIPCAFIDTHFRNIFFSDESSSLMQKLQDADMESITSEFLEQYDYYTVANKNEQFGFLLFEKGCLQMQENGNMQTALEYASIVLILHIQVQIANQQMAEKYKASFLEDLLTNNVKTDVEIHNRARLYGWDFTNGGLAAVVDINNIKKYFTDHLDSNTNRMLEEATEIIFRHSIQEMHQMFPQSKYFRQSDLIVFIISMPEDSREGLPEQLEQTFRRLQSRLKMVSPFTITLGIGQYYENIRDISKSYSEARVAINLGYSLQWFDRILFYNRLGLYRLLAPVMNSPESEELCIQYIQPLEDYDRKYHGELLPTLQEILQNGWNLKESAAGLYIHYNSIKYRYSKICKVLNLDLADHNNRSLVEIAMKLYLLKHKPESN</sequence>
<keyword evidence="6" id="KW-1185">Reference proteome</keyword>
<dbReference type="InterPro" id="IPR025736">
    <property type="entry name" value="PucR_C-HTH_dom"/>
</dbReference>
<evidence type="ECO:0000259" key="2">
    <source>
        <dbReference type="Pfam" id="PF07905"/>
    </source>
</evidence>
<name>A0AAE3D9W3_9FIRM</name>
<dbReference type="InterPro" id="IPR041522">
    <property type="entry name" value="CdaR_GGDEF"/>
</dbReference>
<comment type="similarity">
    <text evidence="1">Belongs to the CdaR family.</text>
</comment>
<feature type="domain" description="CdaR GGDEF-like" evidence="4">
    <location>
        <begin position="278"/>
        <end position="417"/>
    </location>
</feature>
<feature type="domain" description="Purine catabolism PurC-like" evidence="2">
    <location>
        <begin position="6"/>
        <end position="123"/>
    </location>
</feature>
<accession>A0AAE3D9W3</accession>
<dbReference type="InterPro" id="IPR012914">
    <property type="entry name" value="PucR_dom"/>
</dbReference>
<dbReference type="Pfam" id="PF07905">
    <property type="entry name" value="PucR"/>
    <property type="match status" value="1"/>
</dbReference>
<evidence type="ECO:0000313" key="6">
    <source>
        <dbReference type="Proteomes" id="UP001198220"/>
    </source>
</evidence>
<dbReference type="InterPro" id="IPR042070">
    <property type="entry name" value="PucR_C-HTH_sf"/>
</dbReference>
<evidence type="ECO:0000256" key="1">
    <source>
        <dbReference type="ARBA" id="ARBA00006754"/>
    </source>
</evidence>
<feature type="domain" description="PucR C-terminal helix-turn-helix" evidence="3">
    <location>
        <begin position="471"/>
        <end position="528"/>
    </location>
</feature>
<organism evidence="5 6">
    <name type="scientific">Hominiventricola filiformis</name>
    <dbReference type="NCBI Taxonomy" id="2885352"/>
    <lineage>
        <taxon>Bacteria</taxon>
        <taxon>Bacillati</taxon>
        <taxon>Bacillota</taxon>
        <taxon>Clostridia</taxon>
        <taxon>Lachnospirales</taxon>
        <taxon>Lachnospiraceae</taxon>
        <taxon>Hominiventricola</taxon>
    </lineage>
</organism>
<dbReference type="Gene3D" id="1.10.10.2840">
    <property type="entry name" value="PucR C-terminal helix-turn-helix domain"/>
    <property type="match status" value="1"/>
</dbReference>
<dbReference type="Proteomes" id="UP001198220">
    <property type="component" value="Unassembled WGS sequence"/>
</dbReference>
<dbReference type="Pfam" id="PF17853">
    <property type="entry name" value="GGDEF_2"/>
    <property type="match status" value="1"/>
</dbReference>
<comment type="caution">
    <text evidence="5">The sequence shown here is derived from an EMBL/GenBank/DDBJ whole genome shotgun (WGS) entry which is preliminary data.</text>
</comment>
<gene>
    <name evidence="5" type="ORF">LKD36_03050</name>
</gene>
<evidence type="ECO:0000313" key="5">
    <source>
        <dbReference type="EMBL" id="MCC2125152.1"/>
    </source>
</evidence>